<sequence>MIKLLILTPYIPYPINSGGNQGFFQLVDRLRAYVDVSIIIPCVESDSDAMKAIRKLWANVNFYFYHLDARGESEAESTLSFKILSKIKASVDRKLQRRLKKADSGDLIWSNSILKFNSSELNEGYINFVYEVIHSNEFDLIQVDFFGLIDIVNILPEDIKKVFIHHEIRYVRAYQELNLLQNPKPVAYYLFNSLKKYEIGNLNAYDAIVAMTDVDKAKLSDVLRSDIKIATSPAIVEVKDFEISEAFQFKNKLIYLGGSEHTPNLDAVDWFLNNCWGEVRKVKPELELHIIGQWNSKLKTFYAEKFENILFRGFVEDLSEELSGAIMIVPLRIGSGVRIKILDAISKGVPIISTSIGAEGIMLNDKEDCFIADNNEAFIEAVLTLTGDNNLCNDFRLNARKKMELRETPDELALRRLHIYEEILGLPYTQKISDKNVITKG</sequence>
<dbReference type="EMBL" id="FLUM01000003">
    <property type="protein sequence ID" value="SBW05899.1"/>
    <property type="molecule type" value="Genomic_DNA"/>
</dbReference>
<organism evidence="1">
    <name type="scientific">uncultured Dysgonomonas sp</name>
    <dbReference type="NCBI Taxonomy" id="206096"/>
    <lineage>
        <taxon>Bacteria</taxon>
        <taxon>Pseudomonadati</taxon>
        <taxon>Bacteroidota</taxon>
        <taxon>Bacteroidia</taxon>
        <taxon>Bacteroidales</taxon>
        <taxon>Dysgonomonadaceae</taxon>
        <taxon>Dysgonomonas</taxon>
        <taxon>environmental samples</taxon>
    </lineage>
</organism>
<dbReference type="PANTHER" id="PTHR12526:SF630">
    <property type="entry name" value="GLYCOSYLTRANSFERASE"/>
    <property type="match status" value="1"/>
</dbReference>
<name>A0A212K2H6_9BACT</name>
<dbReference type="PANTHER" id="PTHR12526">
    <property type="entry name" value="GLYCOSYLTRANSFERASE"/>
    <property type="match status" value="1"/>
</dbReference>
<gene>
    <name evidence="1" type="ORF">KL86DYS1_31231</name>
</gene>
<dbReference type="GO" id="GO:0016740">
    <property type="term" value="F:transferase activity"/>
    <property type="evidence" value="ECO:0007669"/>
    <property type="project" value="UniProtKB-KW"/>
</dbReference>
<dbReference type="Pfam" id="PF13692">
    <property type="entry name" value="Glyco_trans_1_4"/>
    <property type="match status" value="1"/>
</dbReference>
<proteinExistence type="predicted"/>
<reference evidence="1" key="1">
    <citation type="submission" date="2016-04" db="EMBL/GenBank/DDBJ databases">
        <authorList>
            <person name="Evans L.H."/>
            <person name="Alamgir A."/>
            <person name="Owens N."/>
            <person name="Weber N.D."/>
            <person name="Virtaneva K."/>
            <person name="Barbian K."/>
            <person name="Babar A."/>
            <person name="Rosenke K."/>
        </authorList>
    </citation>
    <scope>NUCLEOTIDE SEQUENCE</scope>
    <source>
        <strain evidence="1">86-1</strain>
    </source>
</reference>
<evidence type="ECO:0000313" key="1">
    <source>
        <dbReference type="EMBL" id="SBW05899.1"/>
    </source>
</evidence>
<accession>A0A212K2H6</accession>
<keyword evidence="1" id="KW-0808">Transferase</keyword>
<dbReference type="AlphaFoldDB" id="A0A212K2H6"/>
<protein>
    <submittedName>
        <fullName evidence="1">Putative Glycosyl transferase family protein</fullName>
    </submittedName>
</protein>
<dbReference type="SUPFAM" id="SSF53756">
    <property type="entry name" value="UDP-Glycosyltransferase/glycogen phosphorylase"/>
    <property type="match status" value="1"/>
</dbReference>
<dbReference type="RefSeq" id="WP_296943771.1">
    <property type="nucleotide sequence ID" value="NZ_LT599032.1"/>
</dbReference>
<dbReference type="Gene3D" id="3.40.50.2000">
    <property type="entry name" value="Glycogen Phosphorylase B"/>
    <property type="match status" value="2"/>
</dbReference>